<dbReference type="PRINTS" id="PR00245">
    <property type="entry name" value="OLFACTORYR"/>
</dbReference>
<sequence>MDNVSHFTTFTLSGLNESVTNKYIYFALTLLWYLVIIIVNLTLIALILLEKTLHEPMYIFLCNLCVNGLYGTAGFCPKLLADFLSDTHVISYTGCLLQTFVIFSYSLCEFTNLTVMAYDRYVAICKPLHYNSIMTPLTVGKLLLFSWIFPCFSVTFTILLTIGQPFCGNHIEKLYCDNWSLERLLCKFSTVSIVFGLIQMACFIALVLFIFYSYIKLIAACRRSQEDRSKFMHTCLPHLITFLNFIIATLFDTLNTRFGDQEMSQSLRNLMSVEYLIVPPLFNPIIYGLKLNQIRKKVLRMLFRSFCSLHLV</sequence>
<dbReference type="Ensembl" id="ENSLOCT00000002800.1">
    <property type="protein sequence ID" value="ENSLOCP00000002794.1"/>
    <property type="gene ID" value="ENSLOCG00000002388.1"/>
</dbReference>
<evidence type="ECO:0000256" key="4">
    <source>
        <dbReference type="ARBA" id="ARBA00022692"/>
    </source>
</evidence>
<dbReference type="GO" id="GO:0005886">
    <property type="term" value="C:plasma membrane"/>
    <property type="evidence" value="ECO:0007669"/>
    <property type="project" value="UniProtKB-SubCell"/>
</dbReference>
<dbReference type="PANTHER" id="PTHR26451:SF860">
    <property type="entry name" value="ODORANT RECEPTOR-RELATED"/>
    <property type="match status" value="1"/>
</dbReference>
<feature type="transmembrane region" description="Helical" evidence="13">
    <location>
        <begin position="142"/>
        <end position="162"/>
    </location>
</feature>
<dbReference type="InterPro" id="IPR000725">
    <property type="entry name" value="Olfact_rcpt"/>
</dbReference>
<keyword evidence="11" id="KW-0325">Glycoprotein</keyword>
<keyword evidence="9" id="KW-1015">Disulfide bond</keyword>
<dbReference type="InParanoid" id="W5M336"/>
<evidence type="ECO:0000256" key="13">
    <source>
        <dbReference type="SAM" id="Phobius"/>
    </source>
</evidence>
<dbReference type="GO" id="GO:0050911">
    <property type="term" value="P:detection of chemical stimulus involved in sensory perception of smell"/>
    <property type="evidence" value="ECO:0000318"/>
    <property type="project" value="GO_Central"/>
</dbReference>
<keyword evidence="12" id="KW-0807">Transducer</keyword>
<evidence type="ECO:0000256" key="5">
    <source>
        <dbReference type="ARBA" id="ARBA00022725"/>
    </source>
</evidence>
<proteinExistence type="predicted"/>
<dbReference type="GO" id="GO:0005549">
    <property type="term" value="F:odorant binding"/>
    <property type="evidence" value="ECO:0000318"/>
    <property type="project" value="GO_Central"/>
</dbReference>
<dbReference type="Pfam" id="PF13853">
    <property type="entry name" value="7tm_4"/>
    <property type="match status" value="1"/>
</dbReference>
<evidence type="ECO:0000256" key="6">
    <source>
        <dbReference type="ARBA" id="ARBA00022989"/>
    </source>
</evidence>
<evidence type="ECO:0000256" key="8">
    <source>
        <dbReference type="ARBA" id="ARBA00023136"/>
    </source>
</evidence>
<evidence type="ECO:0000256" key="12">
    <source>
        <dbReference type="ARBA" id="ARBA00023224"/>
    </source>
</evidence>
<dbReference type="Gene3D" id="1.20.1070.10">
    <property type="entry name" value="Rhodopsin 7-helix transmembrane proteins"/>
    <property type="match status" value="1"/>
</dbReference>
<dbReference type="InterPro" id="IPR000276">
    <property type="entry name" value="GPCR_Rhodpsn"/>
</dbReference>
<evidence type="ECO:0000256" key="9">
    <source>
        <dbReference type="ARBA" id="ARBA00023157"/>
    </source>
</evidence>
<keyword evidence="6 13" id="KW-1133">Transmembrane helix</keyword>
<feature type="transmembrane region" description="Helical" evidence="13">
    <location>
        <begin position="188"/>
        <end position="211"/>
    </location>
</feature>
<dbReference type="PROSITE" id="PS50262">
    <property type="entry name" value="G_PROTEIN_RECEP_F1_2"/>
    <property type="match status" value="1"/>
</dbReference>
<evidence type="ECO:0000256" key="10">
    <source>
        <dbReference type="ARBA" id="ARBA00023170"/>
    </source>
</evidence>
<keyword evidence="10" id="KW-0675">Receptor</keyword>
<dbReference type="GeneTree" id="ENSGT00950000183023"/>
<evidence type="ECO:0000256" key="1">
    <source>
        <dbReference type="ARBA" id="ARBA00004651"/>
    </source>
</evidence>
<keyword evidence="7" id="KW-0297">G-protein coupled receptor</keyword>
<dbReference type="OMA" id="HMCALQI"/>
<dbReference type="Proteomes" id="UP000018468">
    <property type="component" value="Linkage group LG3"/>
</dbReference>
<accession>W5M336</accession>
<keyword evidence="2" id="KW-1003">Cell membrane</keyword>
<feature type="transmembrane region" description="Helical" evidence="13">
    <location>
        <begin position="23"/>
        <end position="49"/>
    </location>
</feature>
<evidence type="ECO:0000256" key="2">
    <source>
        <dbReference type="ARBA" id="ARBA00022475"/>
    </source>
</evidence>
<evidence type="ECO:0000256" key="7">
    <source>
        <dbReference type="ARBA" id="ARBA00023040"/>
    </source>
</evidence>
<keyword evidence="16" id="KW-1185">Reference proteome</keyword>
<keyword evidence="3" id="KW-0716">Sensory transduction</keyword>
<evidence type="ECO:0000313" key="15">
    <source>
        <dbReference type="Ensembl" id="ENSLOCP00000002794.1"/>
    </source>
</evidence>
<keyword evidence="5" id="KW-0552">Olfaction</keyword>
<dbReference type="GO" id="GO:0004930">
    <property type="term" value="F:G protein-coupled receptor activity"/>
    <property type="evidence" value="ECO:0007669"/>
    <property type="project" value="UniProtKB-KW"/>
</dbReference>
<evidence type="ECO:0000313" key="16">
    <source>
        <dbReference type="Proteomes" id="UP000018468"/>
    </source>
</evidence>
<dbReference type="HOGENOM" id="CLU_012526_0_1_1"/>
<protein>
    <submittedName>
        <fullName evidence="15">Olfactory receptor 13D1-like</fullName>
    </submittedName>
</protein>
<feature type="transmembrane region" description="Helical" evidence="13">
    <location>
        <begin position="231"/>
        <end position="251"/>
    </location>
</feature>
<evidence type="ECO:0000256" key="11">
    <source>
        <dbReference type="ARBA" id="ARBA00023180"/>
    </source>
</evidence>
<dbReference type="PANTHER" id="PTHR26451">
    <property type="entry name" value="G_PROTEIN_RECEP_F1_2 DOMAIN-CONTAINING PROTEIN"/>
    <property type="match status" value="1"/>
</dbReference>
<comment type="subcellular location">
    <subcellularLocation>
        <location evidence="1">Cell membrane</location>
        <topology evidence="1">Multi-pass membrane protein</topology>
    </subcellularLocation>
</comment>
<name>W5M336_LEPOC</name>
<dbReference type="EMBL" id="AHAT01003301">
    <property type="status" value="NOT_ANNOTATED_CDS"/>
    <property type="molecule type" value="Genomic_DNA"/>
</dbReference>
<dbReference type="FunFam" id="1.20.1070.10:FF:000024">
    <property type="entry name" value="Olfactory receptor"/>
    <property type="match status" value="1"/>
</dbReference>
<reference evidence="16" key="1">
    <citation type="submission" date="2011-12" db="EMBL/GenBank/DDBJ databases">
        <title>The Draft Genome of Lepisosteus oculatus.</title>
        <authorList>
            <consortium name="The Broad Institute Genome Assembly &amp; Analysis Group"/>
            <consortium name="Computational R&amp;D Group"/>
            <consortium name="and Sequencing Platform"/>
            <person name="Di Palma F."/>
            <person name="Alfoldi J."/>
            <person name="Johnson J."/>
            <person name="Berlin A."/>
            <person name="Gnerre S."/>
            <person name="Jaffe D."/>
            <person name="MacCallum I."/>
            <person name="Young S."/>
            <person name="Walker B.J."/>
            <person name="Lander E.S."/>
            <person name="Lindblad-Toh K."/>
        </authorList>
    </citation>
    <scope>NUCLEOTIDE SEQUENCE [LARGE SCALE GENOMIC DNA]</scope>
</reference>
<dbReference type="InterPro" id="IPR017452">
    <property type="entry name" value="GPCR_Rhodpsn_7TM"/>
</dbReference>
<reference evidence="15" key="3">
    <citation type="submission" date="2025-09" db="UniProtKB">
        <authorList>
            <consortium name="Ensembl"/>
        </authorList>
    </citation>
    <scope>IDENTIFICATION</scope>
</reference>
<evidence type="ECO:0000259" key="14">
    <source>
        <dbReference type="PROSITE" id="PS50262"/>
    </source>
</evidence>
<dbReference type="GO" id="GO:0016020">
    <property type="term" value="C:membrane"/>
    <property type="evidence" value="ECO:0000318"/>
    <property type="project" value="GO_Central"/>
</dbReference>
<dbReference type="GO" id="GO:0004984">
    <property type="term" value="F:olfactory receptor activity"/>
    <property type="evidence" value="ECO:0000318"/>
    <property type="project" value="GO_Central"/>
</dbReference>
<dbReference type="SUPFAM" id="SSF81321">
    <property type="entry name" value="Family A G protein-coupled receptor-like"/>
    <property type="match status" value="1"/>
</dbReference>
<dbReference type="InterPro" id="IPR052921">
    <property type="entry name" value="GPCR1_Superfamily_Member"/>
</dbReference>
<dbReference type="AlphaFoldDB" id="W5M336"/>
<organism evidence="15 16">
    <name type="scientific">Lepisosteus oculatus</name>
    <name type="common">Spotted gar</name>
    <dbReference type="NCBI Taxonomy" id="7918"/>
    <lineage>
        <taxon>Eukaryota</taxon>
        <taxon>Metazoa</taxon>
        <taxon>Chordata</taxon>
        <taxon>Craniata</taxon>
        <taxon>Vertebrata</taxon>
        <taxon>Euteleostomi</taxon>
        <taxon>Actinopterygii</taxon>
        <taxon>Neopterygii</taxon>
        <taxon>Holostei</taxon>
        <taxon>Semionotiformes</taxon>
        <taxon>Lepisosteidae</taxon>
        <taxon>Lepisosteus</taxon>
    </lineage>
</organism>
<reference evidence="15" key="2">
    <citation type="submission" date="2025-08" db="UniProtKB">
        <authorList>
            <consortium name="Ensembl"/>
        </authorList>
    </citation>
    <scope>IDENTIFICATION</scope>
</reference>
<keyword evidence="8 13" id="KW-0472">Membrane</keyword>
<evidence type="ECO:0000256" key="3">
    <source>
        <dbReference type="ARBA" id="ARBA00022606"/>
    </source>
</evidence>
<feature type="domain" description="G-protein coupled receptors family 1 profile" evidence="14">
    <location>
        <begin position="39"/>
        <end position="287"/>
    </location>
</feature>
<keyword evidence="4 13" id="KW-0812">Transmembrane</keyword>
<dbReference type="PROSITE" id="PS00237">
    <property type="entry name" value="G_PROTEIN_RECEP_F1_1"/>
    <property type="match status" value="1"/>
</dbReference>
<feature type="transmembrane region" description="Helical" evidence="13">
    <location>
        <begin position="271"/>
        <end position="291"/>
    </location>
</feature>